<proteinExistence type="predicted"/>
<dbReference type="EMBL" id="AP021875">
    <property type="protein sequence ID" value="BBO72881.1"/>
    <property type="molecule type" value="Genomic_DNA"/>
</dbReference>
<keyword evidence="1" id="KW-0812">Transmembrane</keyword>
<evidence type="ECO:0000256" key="1">
    <source>
        <dbReference type="SAM" id="Phobius"/>
    </source>
</evidence>
<dbReference type="Proteomes" id="UP000427769">
    <property type="component" value="Chromosome"/>
</dbReference>
<dbReference type="KEGG" id="dwd:DSCW_02980"/>
<keyword evidence="1" id="KW-0472">Membrane</keyword>
<accession>A0A5K7Z0C5</accession>
<gene>
    <name evidence="2" type="ORF">DSCW_02980</name>
</gene>
<keyword evidence="3" id="KW-1185">Reference proteome</keyword>
<reference evidence="2 3" key="1">
    <citation type="submission" date="2019-11" db="EMBL/GenBank/DDBJ databases">
        <title>Comparative genomics of hydrocarbon-degrading Desulfosarcina strains.</title>
        <authorList>
            <person name="Watanabe M."/>
            <person name="Kojima H."/>
            <person name="Fukui M."/>
        </authorList>
    </citation>
    <scope>NUCLEOTIDE SEQUENCE [LARGE SCALE GENOMIC DNA]</scope>
    <source>
        <strain evidence="2 3">PP31</strain>
    </source>
</reference>
<name>A0A5K7Z0C5_9BACT</name>
<dbReference type="AlphaFoldDB" id="A0A5K7Z0C5"/>
<dbReference type="RefSeq" id="WP_155302045.1">
    <property type="nucleotide sequence ID" value="NZ_AP021875.1"/>
</dbReference>
<keyword evidence="1" id="KW-1133">Transmembrane helix</keyword>
<evidence type="ECO:0000313" key="2">
    <source>
        <dbReference type="EMBL" id="BBO72881.1"/>
    </source>
</evidence>
<feature type="transmembrane region" description="Helical" evidence="1">
    <location>
        <begin position="50"/>
        <end position="68"/>
    </location>
</feature>
<evidence type="ECO:0000313" key="3">
    <source>
        <dbReference type="Proteomes" id="UP000427769"/>
    </source>
</evidence>
<protein>
    <submittedName>
        <fullName evidence="2">Uncharacterized protein</fullName>
    </submittedName>
</protein>
<sequence>MKKQADMQVRTTGAKPGAIQGVTTDAMNTKLLMIIAFAFFLSWRKAADDFLLFCTLFAAGLWICVLIYRMENPGATITDDE</sequence>
<organism evidence="2 3">
    <name type="scientific">Desulfosarcina widdelii</name>
    <dbReference type="NCBI Taxonomy" id="947919"/>
    <lineage>
        <taxon>Bacteria</taxon>
        <taxon>Pseudomonadati</taxon>
        <taxon>Thermodesulfobacteriota</taxon>
        <taxon>Desulfobacteria</taxon>
        <taxon>Desulfobacterales</taxon>
        <taxon>Desulfosarcinaceae</taxon>
        <taxon>Desulfosarcina</taxon>
    </lineage>
</organism>